<dbReference type="EMBL" id="JAUSRD010000027">
    <property type="protein sequence ID" value="MDP9897339.1"/>
    <property type="molecule type" value="Genomic_DNA"/>
</dbReference>
<dbReference type="SMART" id="SM00437">
    <property type="entry name" value="TOP1Ac"/>
    <property type="match status" value="1"/>
</dbReference>
<evidence type="ECO:0000256" key="8">
    <source>
        <dbReference type="ARBA" id="ARBA00023235"/>
    </source>
</evidence>
<dbReference type="PANTHER" id="PTHR11390">
    <property type="entry name" value="PROKARYOTIC DNA TOPOISOMERASE"/>
    <property type="match status" value="1"/>
</dbReference>
<comment type="similarity">
    <text evidence="2">Belongs to the type IA topoisomerase family.</text>
</comment>
<keyword evidence="4" id="KW-0479">Metal-binding</keyword>
<dbReference type="Pfam" id="PF01751">
    <property type="entry name" value="Toprim"/>
    <property type="match status" value="1"/>
</dbReference>
<dbReference type="SMART" id="SM00493">
    <property type="entry name" value="TOPRIM"/>
    <property type="match status" value="1"/>
</dbReference>
<evidence type="ECO:0000256" key="1">
    <source>
        <dbReference type="ARBA" id="ARBA00000213"/>
    </source>
</evidence>
<evidence type="ECO:0000256" key="4">
    <source>
        <dbReference type="ARBA" id="ARBA00022723"/>
    </source>
</evidence>
<evidence type="ECO:0000313" key="16">
    <source>
        <dbReference type="Proteomes" id="UP001242045"/>
    </source>
</evidence>
<evidence type="ECO:0000256" key="7">
    <source>
        <dbReference type="ARBA" id="ARBA00023125"/>
    </source>
</evidence>
<evidence type="ECO:0000259" key="13">
    <source>
        <dbReference type="PROSITE" id="PS50880"/>
    </source>
</evidence>
<dbReference type="GO" id="GO:0043597">
    <property type="term" value="C:cytoplasmic replication fork"/>
    <property type="evidence" value="ECO:0007669"/>
    <property type="project" value="TreeGrafter"/>
</dbReference>
<evidence type="ECO:0000256" key="11">
    <source>
        <dbReference type="ARBA" id="ARBA00032235"/>
    </source>
</evidence>
<name>A0AAW8D3I7_9BURK</name>
<feature type="domain" description="Toprim" evidence="13">
    <location>
        <begin position="2"/>
        <end position="133"/>
    </location>
</feature>
<dbReference type="GO" id="GO:0006265">
    <property type="term" value="P:DNA topological change"/>
    <property type="evidence" value="ECO:0007669"/>
    <property type="project" value="InterPro"/>
</dbReference>
<dbReference type="Pfam" id="PF01131">
    <property type="entry name" value="Topoisom_bac"/>
    <property type="match status" value="1"/>
</dbReference>
<dbReference type="CDD" id="cd00186">
    <property type="entry name" value="TOP1Ac"/>
    <property type="match status" value="1"/>
</dbReference>
<dbReference type="Gene3D" id="1.10.460.10">
    <property type="entry name" value="Topoisomerase I, domain 2"/>
    <property type="match status" value="1"/>
</dbReference>
<keyword evidence="6" id="KW-0799">Topoisomerase</keyword>
<dbReference type="InterPro" id="IPR023405">
    <property type="entry name" value="Topo_IA_core_domain"/>
</dbReference>
<comment type="catalytic activity">
    <reaction evidence="1">
        <text>ATP-independent breakage of single-stranded DNA, followed by passage and rejoining.</text>
        <dbReference type="EC" id="5.6.2.1"/>
    </reaction>
</comment>
<dbReference type="RefSeq" id="WP_307687275.1">
    <property type="nucleotide sequence ID" value="NZ_JAUSRD010000027.1"/>
</dbReference>
<dbReference type="GO" id="GO:0003677">
    <property type="term" value="F:DNA binding"/>
    <property type="evidence" value="ECO:0007669"/>
    <property type="project" value="UniProtKB-KW"/>
</dbReference>
<evidence type="ECO:0000256" key="9">
    <source>
        <dbReference type="ARBA" id="ARBA00030003"/>
    </source>
</evidence>
<evidence type="ECO:0000256" key="12">
    <source>
        <dbReference type="ARBA" id="ARBA00032877"/>
    </source>
</evidence>
<dbReference type="Proteomes" id="UP001242045">
    <property type="component" value="Unassembled WGS sequence"/>
</dbReference>
<organism evidence="15 16">
    <name type="scientific">Variovorax boronicumulans</name>
    <dbReference type="NCBI Taxonomy" id="436515"/>
    <lineage>
        <taxon>Bacteria</taxon>
        <taxon>Pseudomonadati</taxon>
        <taxon>Pseudomonadota</taxon>
        <taxon>Betaproteobacteria</taxon>
        <taxon>Burkholderiales</taxon>
        <taxon>Comamonadaceae</taxon>
        <taxon>Variovorax</taxon>
    </lineage>
</organism>
<dbReference type="PROSITE" id="PS00396">
    <property type="entry name" value="TOPO_IA_1"/>
    <property type="match status" value="1"/>
</dbReference>
<comment type="caution">
    <text evidence="15">The sequence shown here is derived from an EMBL/GenBank/DDBJ whole genome shotgun (WGS) entry which is preliminary data.</text>
</comment>
<dbReference type="EC" id="5.6.2.1" evidence="3"/>
<dbReference type="SMART" id="SM00436">
    <property type="entry name" value="TOP1Bc"/>
    <property type="match status" value="1"/>
</dbReference>
<keyword evidence="7" id="KW-0238">DNA-binding</keyword>
<dbReference type="Gene3D" id="3.40.50.140">
    <property type="match status" value="1"/>
</dbReference>
<dbReference type="InterPro" id="IPR000380">
    <property type="entry name" value="Topo_IA"/>
</dbReference>
<sequence length="667" mass="74613">MHRLIIAEKPSVAAEIAQLLGVTKRFNGYFQCGDDCVSSAFGHLFEMAKPEHYGAIYKDWHFGNMPIVPREWAMLPKEKTKDRIKLLGQLMRDAQVVVNAGDPDNEGQLLVDQIIEHFDFQGRVLRFWANAVDPTTLQAAWSNLRDNRDFVGMRDAARARGCSDWLIGMNGSRAITLQAQAQGHTGVIPVGRVMTPTLAMVVKRDEDYANFRPVPYHYVTVTAQHQAGEFRMRWQPSAEQPGIDEEGRLVDTAVANAVVERFADASALITQYNTEHKREHQPRSLSLAGIGLLASEMFGYSALATLEICQALYETHKLTSYPRTDSEYLKESQHQDAPTILSVVRDNLPQIAPWVDACDPSIKSKTWDDTKTPVHHGIIPTPMRCNIRQLSERELNVYQLIVRAYIAQFYPAHEYDEVTVTATSDGEDFAAKGKVVTEQGWKQLYSAATEEGDDTQALPVMAEQDPIRLIDAVRHDKKTTHPKRFTEGTLPPAMENIYRYIEDPADRKALQDGDGIGTPATRPGIIEDLKKRGFLTTSGKWLVSTEQGRQSLSWIPPELKSPALTAHFQRQLRAIEEGEADAAQFIQAQTEFVAELVARARAATPYQEQLACPECGTGHLRRVGRRDRSGHFWSCSGWRDGCSFTANDADGKPDLEGAATRRASRQA</sequence>
<dbReference type="GO" id="GO:0006310">
    <property type="term" value="P:DNA recombination"/>
    <property type="evidence" value="ECO:0007669"/>
    <property type="project" value="TreeGrafter"/>
</dbReference>
<evidence type="ECO:0000256" key="3">
    <source>
        <dbReference type="ARBA" id="ARBA00012891"/>
    </source>
</evidence>
<dbReference type="InterPro" id="IPR013824">
    <property type="entry name" value="Topo_IA_cen_sub1"/>
</dbReference>
<proteinExistence type="inferred from homology"/>
<dbReference type="SUPFAM" id="SSF56712">
    <property type="entry name" value="Prokaryotic type I DNA topoisomerase"/>
    <property type="match status" value="1"/>
</dbReference>
<protein>
    <recommendedName>
        <fullName evidence="3">DNA topoisomerase</fullName>
        <ecNumber evidence="3">5.6.2.1</ecNumber>
    </recommendedName>
    <alternativeName>
        <fullName evidence="12">Omega-protein</fullName>
    </alternativeName>
    <alternativeName>
        <fullName evidence="11">Relaxing enzyme</fullName>
    </alternativeName>
    <alternativeName>
        <fullName evidence="9">Swivelase</fullName>
    </alternativeName>
    <alternativeName>
        <fullName evidence="10">Untwisting enzyme</fullName>
    </alternativeName>
</protein>
<evidence type="ECO:0000256" key="2">
    <source>
        <dbReference type="ARBA" id="ARBA00009446"/>
    </source>
</evidence>
<evidence type="ECO:0000256" key="10">
    <source>
        <dbReference type="ARBA" id="ARBA00031985"/>
    </source>
</evidence>
<dbReference type="InterPro" id="IPR003602">
    <property type="entry name" value="Topo_IA_DNA-bd_dom"/>
</dbReference>
<dbReference type="GO" id="GO:0003917">
    <property type="term" value="F:DNA topoisomerase type I (single strand cut, ATP-independent) activity"/>
    <property type="evidence" value="ECO:0007669"/>
    <property type="project" value="UniProtKB-EC"/>
</dbReference>
<keyword evidence="8 15" id="KW-0413">Isomerase</keyword>
<dbReference type="PROSITE" id="PS52039">
    <property type="entry name" value="TOPO_IA_2"/>
    <property type="match status" value="1"/>
</dbReference>
<dbReference type="InterPro" id="IPR003601">
    <property type="entry name" value="Topo_IA_2"/>
</dbReference>
<dbReference type="NCBIfam" id="TIGR01056">
    <property type="entry name" value="topB"/>
    <property type="match status" value="1"/>
</dbReference>
<dbReference type="InterPro" id="IPR005738">
    <property type="entry name" value="TopoIII"/>
</dbReference>
<evidence type="ECO:0000256" key="6">
    <source>
        <dbReference type="ARBA" id="ARBA00023029"/>
    </source>
</evidence>
<feature type="domain" description="Topo IA-type catalytic" evidence="14">
    <location>
        <begin position="150"/>
        <end position="597"/>
    </location>
</feature>
<evidence type="ECO:0000256" key="5">
    <source>
        <dbReference type="ARBA" id="ARBA00022842"/>
    </source>
</evidence>
<dbReference type="NCBIfam" id="NF005829">
    <property type="entry name" value="PRK07726.1"/>
    <property type="match status" value="1"/>
</dbReference>
<keyword evidence="5" id="KW-0460">Magnesium</keyword>
<evidence type="ECO:0000313" key="15">
    <source>
        <dbReference type="EMBL" id="MDP9897339.1"/>
    </source>
</evidence>
<accession>A0AAW8D3I7</accession>
<dbReference type="Gene3D" id="1.10.290.10">
    <property type="entry name" value="Topoisomerase I, domain 4"/>
    <property type="match status" value="1"/>
</dbReference>
<dbReference type="InterPro" id="IPR034144">
    <property type="entry name" value="TOPRIM_TopoIII"/>
</dbReference>
<dbReference type="InterPro" id="IPR023406">
    <property type="entry name" value="Topo_IA_AS"/>
</dbReference>
<dbReference type="InterPro" id="IPR013497">
    <property type="entry name" value="Topo_IA_cen"/>
</dbReference>
<dbReference type="AlphaFoldDB" id="A0AAW8D3I7"/>
<evidence type="ECO:0000259" key="14">
    <source>
        <dbReference type="PROSITE" id="PS52039"/>
    </source>
</evidence>
<dbReference type="PANTHER" id="PTHR11390:SF21">
    <property type="entry name" value="DNA TOPOISOMERASE 3-ALPHA"/>
    <property type="match status" value="1"/>
</dbReference>
<dbReference type="Gene3D" id="2.70.20.10">
    <property type="entry name" value="Topoisomerase I, domain 3"/>
    <property type="match status" value="1"/>
</dbReference>
<dbReference type="InterPro" id="IPR006171">
    <property type="entry name" value="TOPRIM_dom"/>
</dbReference>
<dbReference type="PRINTS" id="PR00417">
    <property type="entry name" value="PRTPISMRASEI"/>
</dbReference>
<dbReference type="InterPro" id="IPR013826">
    <property type="entry name" value="Topo_IA_cen_sub3"/>
</dbReference>
<reference evidence="15" key="1">
    <citation type="submission" date="2023-07" db="EMBL/GenBank/DDBJ databases">
        <title>Sorghum-associated microbial communities from plants grown in Nebraska, USA.</title>
        <authorList>
            <person name="Schachtman D."/>
        </authorList>
    </citation>
    <scope>NUCLEOTIDE SEQUENCE</scope>
    <source>
        <strain evidence="15">DS3754</strain>
    </source>
</reference>
<dbReference type="InterPro" id="IPR013825">
    <property type="entry name" value="Topo_IA_cen_sub2"/>
</dbReference>
<gene>
    <name evidence="15" type="ORF">J2W31_006483</name>
</gene>
<dbReference type="CDD" id="cd03362">
    <property type="entry name" value="TOPRIM_TopoIA_TopoIII"/>
    <property type="match status" value="1"/>
</dbReference>
<dbReference type="GO" id="GO:0006281">
    <property type="term" value="P:DNA repair"/>
    <property type="evidence" value="ECO:0007669"/>
    <property type="project" value="TreeGrafter"/>
</dbReference>
<dbReference type="GO" id="GO:0046872">
    <property type="term" value="F:metal ion binding"/>
    <property type="evidence" value="ECO:0007669"/>
    <property type="project" value="UniProtKB-KW"/>
</dbReference>
<dbReference type="PROSITE" id="PS50880">
    <property type="entry name" value="TOPRIM"/>
    <property type="match status" value="1"/>
</dbReference>